<dbReference type="SMART" id="SM00256">
    <property type="entry name" value="FBOX"/>
    <property type="match status" value="1"/>
</dbReference>
<dbReference type="AlphaFoldDB" id="A0A2U1LMD0"/>
<comment type="caution">
    <text evidence="3">The sequence shown here is derived from an EMBL/GenBank/DDBJ whole genome shotgun (WGS) entry which is preliminary data.</text>
</comment>
<organism evidence="3 4">
    <name type="scientific">Artemisia annua</name>
    <name type="common">Sweet wormwood</name>
    <dbReference type="NCBI Taxonomy" id="35608"/>
    <lineage>
        <taxon>Eukaryota</taxon>
        <taxon>Viridiplantae</taxon>
        <taxon>Streptophyta</taxon>
        <taxon>Embryophyta</taxon>
        <taxon>Tracheophyta</taxon>
        <taxon>Spermatophyta</taxon>
        <taxon>Magnoliopsida</taxon>
        <taxon>eudicotyledons</taxon>
        <taxon>Gunneridae</taxon>
        <taxon>Pentapetalae</taxon>
        <taxon>asterids</taxon>
        <taxon>campanulids</taxon>
        <taxon>Asterales</taxon>
        <taxon>Asteraceae</taxon>
        <taxon>Asteroideae</taxon>
        <taxon>Anthemideae</taxon>
        <taxon>Artemisiinae</taxon>
        <taxon>Artemisia</taxon>
    </lineage>
</organism>
<dbReference type="SUPFAM" id="SSF81383">
    <property type="entry name" value="F-box domain"/>
    <property type="match status" value="1"/>
</dbReference>
<dbReference type="InterPro" id="IPR013187">
    <property type="entry name" value="F-box-assoc_dom_typ3"/>
</dbReference>
<accession>A0A2U1LMD0</accession>
<proteinExistence type="predicted"/>
<evidence type="ECO:0000259" key="2">
    <source>
        <dbReference type="SMART" id="SM00256"/>
    </source>
</evidence>
<protein>
    <submittedName>
        <fullName evidence="3">F-box associated interaction domain-containing protein</fullName>
    </submittedName>
</protein>
<keyword evidence="4" id="KW-1185">Reference proteome</keyword>
<evidence type="ECO:0000256" key="1">
    <source>
        <dbReference type="SAM" id="SignalP"/>
    </source>
</evidence>
<gene>
    <name evidence="3" type="ORF">CTI12_AA474280</name>
</gene>
<reference evidence="3 4" key="1">
    <citation type="journal article" date="2018" name="Mol. Plant">
        <title>The genome of Artemisia annua provides insight into the evolution of Asteraceae family and artemisinin biosynthesis.</title>
        <authorList>
            <person name="Shen Q."/>
            <person name="Zhang L."/>
            <person name="Liao Z."/>
            <person name="Wang S."/>
            <person name="Yan T."/>
            <person name="Shi P."/>
            <person name="Liu M."/>
            <person name="Fu X."/>
            <person name="Pan Q."/>
            <person name="Wang Y."/>
            <person name="Lv Z."/>
            <person name="Lu X."/>
            <person name="Zhang F."/>
            <person name="Jiang W."/>
            <person name="Ma Y."/>
            <person name="Chen M."/>
            <person name="Hao X."/>
            <person name="Li L."/>
            <person name="Tang Y."/>
            <person name="Lv G."/>
            <person name="Zhou Y."/>
            <person name="Sun X."/>
            <person name="Brodelius P.E."/>
            <person name="Rose J.K.C."/>
            <person name="Tang K."/>
        </authorList>
    </citation>
    <scope>NUCLEOTIDE SEQUENCE [LARGE SCALE GENOMIC DNA]</scope>
    <source>
        <strain evidence="4">cv. Huhao1</strain>
        <tissue evidence="3">Leaf</tissue>
    </source>
</reference>
<dbReference type="Gene3D" id="1.20.1280.50">
    <property type="match status" value="1"/>
</dbReference>
<dbReference type="Proteomes" id="UP000245207">
    <property type="component" value="Unassembled WGS sequence"/>
</dbReference>
<name>A0A2U1LMD0_ARTAN</name>
<dbReference type="OrthoDB" id="591557at2759"/>
<dbReference type="PANTHER" id="PTHR31672">
    <property type="entry name" value="BNACNNG10540D PROTEIN"/>
    <property type="match status" value="1"/>
</dbReference>
<evidence type="ECO:0000313" key="4">
    <source>
        <dbReference type="Proteomes" id="UP000245207"/>
    </source>
</evidence>
<dbReference type="InterPro" id="IPR001810">
    <property type="entry name" value="F-box_dom"/>
</dbReference>
<dbReference type="Pfam" id="PF00646">
    <property type="entry name" value="F-box"/>
    <property type="match status" value="1"/>
</dbReference>
<dbReference type="EMBL" id="PKPP01008647">
    <property type="protein sequence ID" value="PWA50158.1"/>
    <property type="molecule type" value="Genomic_DNA"/>
</dbReference>
<dbReference type="InterPro" id="IPR050796">
    <property type="entry name" value="SCF_F-box_component"/>
</dbReference>
<feature type="chain" id="PRO_5015687097" evidence="1">
    <location>
        <begin position="25"/>
        <end position="459"/>
    </location>
</feature>
<dbReference type="InterPro" id="IPR017451">
    <property type="entry name" value="F-box-assoc_interact_dom"/>
</dbReference>
<dbReference type="STRING" id="35608.A0A2U1LMD0"/>
<dbReference type="NCBIfam" id="TIGR01640">
    <property type="entry name" value="F_box_assoc_1"/>
    <property type="match status" value="1"/>
</dbReference>
<feature type="domain" description="F-box" evidence="2">
    <location>
        <begin position="9"/>
        <end position="48"/>
    </location>
</feature>
<dbReference type="InterPro" id="IPR036047">
    <property type="entry name" value="F-box-like_dom_sf"/>
</dbReference>
<dbReference type="Pfam" id="PF08268">
    <property type="entry name" value="FBA_3"/>
    <property type="match status" value="1"/>
</dbReference>
<evidence type="ECO:0000313" key="3">
    <source>
        <dbReference type="EMBL" id="PWA50158.1"/>
    </source>
</evidence>
<feature type="signal peptide" evidence="1">
    <location>
        <begin position="1"/>
        <end position="24"/>
    </location>
</feature>
<dbReference type="PANTHER" id="PTHR31672:SF13">
    <property type="entry name" value="F-BOX PROTEIN CPR30-LIKE"/>
    <property type="match status" value="1"/>
</dbReference>
<keyword evidence="1" id="KW-0732">Signal</keyword>
<sequence>MDVQVPALLPDIIFKILLLLPVDALFRCKSVCSDWYKLITHETFVKSHLARKKKCLFYKRYDVLNKCCVNDLLLANPMSKTSIHYPLIVDDFARLIGSANGLICIVQHEGISIYNPTTRICNRVYGGFVAPVRDHQVAYGFGYDIYTDDYKVVAVRKSNNKVKIWKKVSDFPDAYLLEDGVFLNGYIHWLDYLPNNLPTIVSFDLLTETYSQVTHPRYDEGEKRLDLGVLGDRLCVLCSYLEKALTDIWVKDGDDSWTNSLFIMYPQDHDGWGRFWQTYCMSNDGKILLRFGYRVCIYDSNNSSLTFVNETDDCQWVCSFDESLVSPIGPGIRYRLRSWKVKSRRVKAVQVLYNFHVFATFLCIKIIPISSEGSEATTHVGPVSCQDYFPKDYKPQEVTSKIVESSTYLRTKQEAKMAFDSRVEVLGLPNHWICADLGIKPFVNKNQKDPKGKGPKKMV</sequence>